<comment type="similarity">
    <text evidence="1">Belongs to the TolB family.</text>
</comment>
<evidence type="ECO:0000313" key="3">
    <source>
        <dbReference type="Proteomes" id="UP000285575"/>
    </source>
</evidence>
<keyword evidence="3" id="KW-1185">Reference proteome</keyword>
<name>A0A437RAM5_9BURK</name>
<evidence type="ECO:0000313" key="2">
    <source>
        <dbReference type="EMBL" id="RVU43838.1"/>
    </source>
</evidence>
<evidence type="ECO:0008006" key="4">
    <source>
        <dbReference type="Google" id="ProtNLM"/>
    </source>
</evidence>
<protein>
    <recommendedName>
        <fullName evidence="4">TolB protein</fullName>
    </recommendedName>
</protein>
<dbReference type="PANTHER" id="PTHR36842:SF1">
    <property type="entry name" value="PROTEIN TOLB"/>
    <property type="match status" value="1"/>
</dbReference>
<proteinExistence type="inferred from homology"/>
<organism evidence="2 3">
    <name type="scientific">Rubrivivax rivuli</name>
    <dbReference type="NCBI Taxonomy" id="1862385"/>
    <lineage>
        <taxon>Bacteria</taxon>
        <taxon>Pseudomonadati</taxon>
        <taxon>Pseudomonadota</taxon>
        <taxon>Betaproteobacteria</taxon>
        <taxon>Burkholderiales</taxon>
        <taxon>Sphaerotilaceae</taxon>
        <taxon>Rubrivivax</taxon>
    </lineage>
</organism>
<reference evidence="2 3" key="1">
    <citation type="submission" date="2019-01" db="EMBL/GenBank/DDBJ databases">
        <authorList>
            <person name="Chen W.-M."/>
        </authorList>
    </citation>
    <scope>NUCLEOTIDE SEQUENCE [LARGE SCALE GENOMIC DNA]</scope>
    <source>
        <strain evidence="2 3">KYPY4</strain>
    </source>
</reference>
<comment type="caution">
    <text evidence="2">The sequence shown here is derived from an EMBL/GenBank/DDBJ whole genome shotgun (WGS) entry which is preliminary data.</text>
</comment>
<dbReference type="OrthoDB" id="262125at2"/>
<dbReference type="InterPro" id="IPR011659">
    <property type="entry name" value="WD40"/>
</dbReference>
<dbReference type="Proteomes" id="UP000285575">
    <property type="component" value="Unassembled WGS sequence"/>
</dbReference>
<dbReference type="EMBL" id="SACR01000006">
    <property type="protein sequence ID" value="RVU43838.1"/>
    <property type="molecule type" value="Genomic_DNA"/>
</dbReference>
<dbReference type="Pfam" id="PF07676">
    <property type="entry name" value="PD40"/>
    <property type="match status" value="1"/>
</dbReference>
<dbReference type="Pfam" id="PF26550">
    <property type="entry name" value="Tricorn_2nd"/>
    <property type="match status" value="1"/>
</dbReference>
<dbReference type="InterPro" id="IPR011042">
    <property type="entry name" value="6-blade_b-propeller_TolB-like"/>
</dbReference>
<dbReference type="AlphaFoldDB" id="A0A437RAM5"/>
<accession>A0A437RAM5</accession>
<dbReference type="PANTHER" id="PTHR36842">
    <property type="entry name" value="PROTEIN TOLB HOMOLOG"/>
    <property type="match status" value="1"/>
</dbReference>
<gene>
    <name evidence="2" type="ORF">EOE66_19445</name>
</gene>
<evidence type="ECO:0000256" key="1">
    <source>
        <dbReference type="ARBA" id="ARBA00009820"/>
    </source>
</evidence>
<dbReference type="SUPFAM" id="SSF82171">
    <property type="entry name" value="DPP6 N-terminal domain-like"/>
    <property type="match status" value="1"/>
</dbReference>
<sequence>MAARPRLNSCSTPHAEGLAPMNASRFHTVGQALSVFCVAWSAQLAVAANPGQVASTASPAAGPHGDLIYTSLRTGSSQIFRIDADGARETRLTQSQHSELQPVWSRQGRIAFVSTRSGGGDIYTMDAQGGDLRQLTSRPGLEQSVAWSADGQHLAYIGETDGRAELRLIKADGTGDRLIAADMAEVGSPAWSPDGTKIAFNANVNGKLRVFVFDLVSGAITPAAEGKGGEFGPVWSPDGRSLVFVHSGSRTEGVNLRKVQLGSQTSVALTKDGYTNSQPQFSPDGSKLLFLSNASSQGSTMNVHVMNADGTGVVNLTRWEHADMGASWSDDGRYVYFMSFRDWPGQIYRIGADGQGLQRLTKSASQEGFPVGRPAATTVAAAARNP</sequence>
<dbReference type="Gene3D" id="2.120.10.30">
    <property type="entry name" value="TolB, C-terminal domain"/>
    <property type="match status" value="3"/>
</dbReference>